<reference evidence="3 4" key="1">
    <citation type="submission" date="2017-06" db="EMBL/GenBank/DDBJ databases">
        <title>Raineya orbicola gen. nov., sp. nov. a slightly thermophilic bacterium of the phylum Bacteroidetes and the description of Raineyaceae fam. nov.</title>
        <authorList>
            <person name="Albuquerque L."/>
            <person name="Polonia A.R.M."/>
            <person name="Barroso C."/>
            <person name="Froufe H.J.C."/>
            <person name="Lage O."/>
            <person name="Lobo-Da-Cunha A."/>
            <person name="Egas C."/>
            <person name="Da Costa M.S."/>
        </authorList>
    </citation>
    <scope>NUCLEOTIDE SEQUENCE [LARGE SCALE GENOMIC DNA]</scope>
    <source>
        <strain evidence="3 4">SPSPC-11</strain>
    </source>
</reference>
<feature type="transmembrane region" description="Helical" evidence="1">
    <location>
        <begin position="162"/>
        <end position="180"/>
    </location>
</feature>
<dbReference type="SUPFAM" id="SSF48317">
    <property type="entry name" value="Acid phosphatase/Vanadium-dependent haloperoxidase"/>
    <property type="match status" value="1"/>
</dbReference>
<evidence type="ECO:0000313" key="3">
    <source>
        <dbReference type="EMBL" id="PKQ70166.1"/>
    </source>
</evidence>
<feature type="domain" description="Phosphatidic acid phosphatase type 2/haloperoxidase" evidence="2">
    <location>
        <begin position="84"/>
        <end position="203"/>
    </location>
</feature>
<dbReference type="RefSeq" id="WP_101358085.1">
    <property type="nucleotide sequence ID" value="NZ_NKXO01000010.1"/>
</dbReference>
<dbReference type="PANTHER" id="PTHR14969:SF13">
    <property type="entry name" value="AT30094P"/>
    <property type="match status" value="1"/>
</dbReference>
<protein>
    <submittedName>
        <fullName evidence="3">PAP2 superfamily</fullName>
    </submittedName>
</protein>
<evidence type="ECO:0000256" key="1">
    <source>
        <dbReference type="SAM" id="Phobius"/>
    </source>
</evidence>
<accession>A0A2N3IIP4</accession>
<dbReference type="OrthoDB" id="9773582at2"/>
<dbReference type="InterPro" id="IPR036938">
    <property type="entry name" value="PAP2/HPO_sf"/>
</dbReference>
<dbReference type="Pfam" id="PF01569">
    <property type="entry name" value="PAP2"/>
    <property type="match status" value="1"/>
</dbReference>
<dbReference type="PANTHER" id="PTHR14969">
    <property type="entry name" value="SPHINGOSINE-1-PHOSPHATE PHOSPHOHYDROLASE"/>
    <property type="match status" value="1"/>
</dbReference>
<feature type="transmembrane region" description="Helical" evidence="1">
    <location>
        <begin position="186"/>
        <end position="208"/>
    </location>
</feature>
<feature type="transmembrane region" description="Helical" evidence="1">
    <location>
        <begin position="135"/>
        <end position="155"/>
    </location>
</feature>
<sequence length="217" mass="24953">MENSKKPFRWQITTDKPYFWGGALVFWVVAGICLLLFPKSKIHLAINEWHTAFGDWLFPKITYLGEAGVYVLMGLIFLYKRQILKFWTMLIAISLHITIVQALKNLIFENEPRPKIFFQDIASLNFVNGVETHSYMSFPSGHTAAAFSAFALIAFFHKHPAWQIMAILAAIAVGFSRMYLQQHFLIDVLVGSWIGTISAFIAFSWFNLQNRKTLQKL</sequence>
<keyword evidence="1" id="KW-1133">Transmembrane helix</keyword>
<comment type="caution">
    <text evidence="3">The sequence shown here is derived from an EMBL/GenBank/DDBJ whole genome shotgun (WGS) entry which is preliminary data.</text>
</comment>
<name>A0A2N3IIP4_9BACT</name>
<keyword evidence="4" id="KW-1185">Reference proteome</keyword>
<keyword evidence="1" id="KW-0812">Transmembrane</keyword>
<keyword evidence="1" id="KW-0472">Membrane</keyword>
<dbReference type="AlphaFoldDB" id="A0A2N3IIP4"/>
<evidence type="ECO:0000259" key="2">
    <source>
        <dbReference type="SMART" id="SM00014"/>
    </source>
</evidence>
<feature type="transmembrane region" description="Helical" evidence="1">
    <location>
        <begin position="86"/>
        <end position="103"/>
    </location>
</feature>
<gene>
    <name evidence="3" type="ORF">Rain11_0826</name>
</gene>
<dbReference type="InterPro" id="IPR000326">
    <property type="entry name" value="PAP2/HPO"/>
</dbReference>
<feature type="transmembrane region" description="Helical" evidence="1">
    <location>
        <begin position="18"/>
        <end position="37"/>
    </location>
</feature>
<dbReference type="Proteomes" id="UP000233387">
    <property type="component" value="Unassembled WGS sequence"/>
</dbReference>
<dbReference type="Gene3D" id="1.20.144.10">
    <property type="entry name" value="Phosphatidic acid phosphatase type 2/haloperoxidase"/>
    <property type="match status" value="1"/>
</dbReference>
<dbReference type="EMBL" id="NKXO01000010">
    <property type="protein sequence ID" value="PKQ70166.1"/>
    <property type="molecule type" value="Genomic_DNA"/>
</dbReference>
<dbReference type="SMART" id="SM00014">
    <property type="entry name" value="acidPPc"/>
    <property type="match status" value="1"/>
</dbReference>
<evidence type="ECO:0000313" key="4">
    <source>
        <dbReference type="Proteomes" id="UP000233387"/>
    </source>
</evidence>
<organism evidence="3 4">
    <name type="scientific">Raineya orbicola</name>
    <dbReference type="NCBI Taxonomy" id="2016530"/>
    <lineage>
        <taxon>Bacteria</taxon>
        <taxon>Pseudomonadati</taxon>
        <taxon>Bacteroidota</taxon>
        <taxon>Cytophagia</taxon>
        <taxon>Cytophagales</taxon>
        <taxon>Raineyaceae</taxon>
        <taxon>Raineya</taxon>
    </lineage>
</organism>
<proteinExistence type="predicted"/>
<feature type="transmembrane region" description="Helical" evidence="1">
    <location>
        <begin position="57"/>
        <end position="79"/>
    </location>
</feature>